<dbReference type="Gene3D" id="3.60.15.10">
    <property type="entry name" value="Ribonuclease Z/Hydroxyacylglutathione hydrolase-like"/>
    <property type="match status" value="1"/>
</dbReference>
<dbReference type="InterPro" id="IPR051453">
    <property type="entry name" value="MBL_Glyoxalase_II"/>
</dbReference>
<sequence length="248" mass="28655">LRNEELGIKVYQLVPGYDICVKKSIFKPIQYILFSYALQMQNYIYILADTKTKQCILIDACWDIDGILEHVHKEKLKVIGAIYTHFHIDHTGGIPPPPYNKYMVKVEGMLKLSKIYPNIPFFIGPRDIDFVMRQNPEFNKNRFIPIEDRQILTLDDIVNTKIDEFRIQFIFTPGHTLGSMCILVNEERLFSGDTLLIGTCGRIDLPESSPEEMYDSLMNILSRLDDDIVVYPGHSYGGDEWTTIAQEK</sequence>
<feature type="domain" description="Metallo-beta-lactamase" evidence="5">
    <location>
        <begin position="41"/>
        <end position="234"/>
    </location>
</feature>
<evidence type="ECO:0000256" key="4">
    <source>
        <dbReference type="ARBA" id="ARBA00022833"/>
    </source>
</evidence>
<dbReference type="PANTHER" id="PTHR46233">
    <property type="entry name" value="HYDROXYACYLGLUTATHIONE HYDROLASE GLOC"/>
    <property type="match status" value="1"/>
</dbReference>
<dbReference type="Pfam" id="PF00753">
    <property type="entry name" value="Lactamase_B"/>
    <property type="match status" value="1"/>
</dbReference>
<organism evidence="6 7">
    <name type="scientific">Anaeromyces robustus</name>
    <dbReference type="NCBI Taxonomy" id="1754192"/>
    <lineage>
        <taxon>Eukaryota</taxon>
        <taxon>Fungi</taxon>
        <taxon>Fungi incertae sedis</taxon>
        <taxon>Chytridiomycota</taxon>
        <taxon>Chytridiomycota incertae sedis</taxon>
        <taxon>Neocallimastigomycetes</taxon>
        <taxon>Neocallimastigales</taxon>
        <taxon>Neocallimastigaceae</taxon>
        <taxon>Anaeromyces</taxon>
    </lineage>
</organism>
<dbReference type="InterPro" id="IPR001279">
    <property type="entry name" value="Metallo-B-lactamas"/>
</dbReference>
<dbReference type="SMART" id="SM00849">
    <property type="entry name" value="Lactamase_B"/>
    <property type="match status" value="1"/>
</dbReference>
<comment type="caution">
    <text evidence="6">The sequence shown here is derived from an EMBL/GenBank/DDBJ whole genome shotgun (WGS) entry which is preliminary data.</text>
</comment>
<evidence type="ECO:0000259" key="5">
    <source>
        <dbReference type="SMART" id="SM00849"/>
    </source>
</evidence>
<feature type="non-terminal residue" evidence="6">
    <location>
        <position position="1"/>
    </location>
</feature>
<keyword evidence="2" id="KW-0479">Metal-binding</keyword>
<evidence type="ECO:0000256" key="2">
    <source>
        <dbReference type="ARBA" id="ARBA00022723"/>
    </source>
</evidence>
<gene>
    <name evidence="6" type="ORF">BCR32DRAFT_190296</name>
</gene>
<dbReference type="AlphaFoldDB" id="A0A1Y1XMW5"/>
<reference evidence="6 7" key="2">
    <citation type="submission" date="2016-08" db="EMBL/GenBank/DDBJ databases">
        <title>Pervasive Adenine N6-methylation of Active Genes in Fungi.</title>
        <authorList>
            <consortium name="DOE Joint Genome Institute"/>
            <person name="Mondo S.J."/>
            <person name="Dannebaum R.O."/>
            <person name="Kuo R.C."/>
            <person name="Labutti K."/>
            <person name="Haridas S."/>
            <person name="Kuo A."/>
            <person name="Salamov A."/>
            <person name="Ahrendt S.R."/>
            <person name="Lipzen A."/>
            <person name="Sullivan W."/>
            <person name="Andreopoulos W.B."/>
            <person name="Clum A."/>
            <person name="Lindquist E."/>
            <person name="Daum C."/>
            <person name="Ramamoorthy G.K."/>
            <person name="Gryganskyi A."/>
            <person name="Culley D."/>
            <person name="Magnuson J.K."/>
            <person name="James T.Y."/>
            <person name="O'Malley M.A."/>
            <person name="Stajich J.E."/>
            <person name="Spatafora J.W."/>
            <person name="Visel A."/>
            <person name="Grigoriev I.V."/>
        </authorList>
    </citation>
    <scope>NUCLEOTIDE SEQUENCE [LARGE SCALE GENOMIC DNA]</scope>
    <source>
        <strain evidence="6 7">S4</strain>
    </source>
</reference>
<dbReference type="PANTHER" id="PTHR46233:SF3">
    <property type="entry name" value="HYDROXYACYLGLUTATHIONE HYDROLASE GLOC"/>
    <property type="match status" value="1"/>
</dbReference>
<comment type="cofactor">
    <cofactor evidence="1">
        <name>Zn(2+)</name>
        <dbReference type="ChEBI" id="CHEBI:29105"/>
    </cofactor>
</comment>
<evidence type="ECO:0000313" key="7">
    <source>
        <dbReference type="Proteomes" id="UP000193944"/>
    </source>
</evidence>
<dbReference type="GO" id="GO:0046872">
    <property type="term" value="F:metal ion binding"/>
    <property type="evidence" value="ECO:0007669"/>
    <property type="project" value="UniProtKB-KW"/>
</dbReference>
<accession>A0A1Y1XMW5</accession>
<dbReference type="Proteomes" id="UP000193944">
    <property type="component" value="Unassembled WGS sequence"/>
</dbReference>
<dbReference type="SUPFAM" id="SSF56281">
    <property type="entry name" value="Metallo-hydrolase/oxidoreductase"/>
    <property type="match status" value="1"/>
</dbReference>
<name>A0A1Y1XMW5_9FUNG</name>
<dbReference type="OrthoDB" id="515692at2759"/>
<keyword evidence="3 6" id="KW-0378">Hydrolase</keyword>
<evidence type="ECO:0000256" key="3">
    <source>
        <dbReference type="ARBA" id="ARBA00022801"/>
    </source>
</evidence>
<dbReference type="STRING" id="1754192.A0A1Y1XMW5"/>
<evidence type="ECO:0000313" key="6">
    <source>
        <dbReference type="EMBL" id="ORX86856.1"/>
    </source>
</evidence>
<keyword evidence="7" id="KW-1185">Reference proteome</keyword>
<keyword evidence="4" id="KW-0862">Zinc</keyword>
<feature type="non-terminal residue" evidence="6">
    <location>
        <position position="248"/>
    </location>
</feature>
<reference evidence="6 7" key="1">
    <citation type="submission" date="2016-08" db="EMBL/GenBank/DDBJ databases">
        <title>A Parts List for Fungal Cellulosomes Revealed by Comparative Genomics.</title>
        <authorList>
            <consortium name="DOE Joint Genome Institute"/>
            <person name="Haitjema C.H."/>
            <person name="Gilmore S.P."/>
            <person name="Henske J.K."/>
            <person name="Solomon K.V."/>
            <person name="De Groot R."/>
            <person name="Kuo A."/>
            <person name="Mondo S.J."/>
            <person name="Salamov A.A."/>
            <person name="Labutti K."/>
            <person name="Zhao Z."/>
            <person name="Chiniquy J."/>
            <person name="Barry K."/>
            <person name="Brewer H.M."/>
            <person name="Purvine S.O."/>
            <person name="Wright A.T."/>
            <person name="Boxma B."/>
            <person name="Van Alen T."/>
            <person name="Hackstein J.H."/>
            <person name="Baker S.E."/>
            <person name="Grigoriev I.V."/>
            <person name="O'Malley M.A."/>
        </authorList>
    </citation>
    <scope>NUCLEOTIDE SEQUENCE [LARGE SCALE GENOMIC DNA]</scope>
    <source>
        <strain evidence="6 7">S4</strain>
    </source>
</reference>
<dbReference type="InterPro" id="IPR036866">
    <property type="entry name" value="RibonucZ/Hydroxyglut_hydro"/>
</dbReference>
<dbReference type="EMBL" id="MCFG01000016">
    <property type="protein sequence ID" value="ORX86856.1"/>
    <property type="molecule type" value="Genomic_DNA"/>
</dbReference>
<protein>
    <submittedName>
        <fullName evidence="6">Metallo-hydrolase/oxidoreductase</fullName>
    </submittedName>
</protein>
<dbReference type="GO" id="GO:0016787">
    <property type="term" value="F:hydrolase activity"/>
    <property type="evidence" value="ECO:0007669"/>
    <property type="project" value="UniProtKB-KW"/>
</dbReference>
<evidence type="ECO:0000256" key="1">
    <source>
        <dbReference type="ARBA" id="ARBA00001947"/>
    </source>
</evidence>
<proteinExistence type="predicted"/>